<keyword evidence="4 7" id="KW-0378">Hydrolase</keyword>
<dbReference type="InterPro" id="IPR032861">
    <property type="entry name" value="TAXi_N"/>
</dbReference>
<dbReference type="PANTHER" id="PTHR47967">
    <property type="entry name" value="OS07G0603500 PROTEIN-RELATED"/>
    <property type="match status" value="1"/>
</dbReference>
<dbReference type="InterPro" id="IPR051708">
    <property type="entry name" value="Plant_Aspart_Prot_A1"/>
</dbReference>
<dbReference type="Pfam" id="PF14541">
    <property type="entry name" value="TAXi_C"/>
    <property type="match status" value="1"/>
</dbReference>
<dbReference type="PROSITE" id="PS00141">
    <property type="entry name" value="ASP_PROTEASE"/>
    <property type="match status" value="1"/>
</dbReference>
<dbReference type="PRINTS" id="PR00792">
    <property type="entry name" value="PEPSIN"/>
</dbReference>
<keyword evidence="5" id="KW-0325">Glycoprotein</keyword>
<keyword evidence="8" id="KW-0732">Signal</keyword>
<dbReference type="PROSITE" id="PS51767">
    <property type="entry name" value="PEPTIDASE_A1"/>
    <property type="match status" value="1"/>
</dbReference>
<dbReference type="Proteomes" id="UP000663760">
    <property type="component" value="Chromosome 9"/>
</dbReference>
<dbReference type="SUPFAM" id="SSF50630">
    <property type="entry name" value="Acid proteases"/>
    <property type="match status" value="1"/>
</dbReference>
<accession>A0A7I8KXD4</accession>
<evidence type="ECO:0000256" key="5">
    <source>
        <dbReference type="ARBA" id="ARBA00023180"/>
    </source>
</evidence>
<feature type="chain" id="PRO_5029658547" description="Peptidase A1 domain-containing protein" evidence="8">
    <location>
        <begin position="31"/>
        <end position="409"/>
    </location>
</feature>
<evidence type="ECO:0000313" key="11">
    <source>
        <dbReference type="Proteomes" id="UP000663760"/>
    </source>
</evidence>
<sequence>MAPIFPFAAVWQLLLLAALLVSSSFPFTEGRAPWRRQSRAFEIPISGDSSTGGAAALRVGEPAQTVFLLPDTGSSHTWMFCGSPETLNFSSYYNVAGSSTFSPIYCSSPACFDREECSSPGDLCRFTAEYVDGTSVSGFWALDTVTIWSDTGDEVKFRNVTVGCSTQRLSDDILTVNGILGLSPEEPSFTSYMRRELGGGAMAHYVPRDDEGEYDGDSGFLAFGDAARFGALREGMKHVDLIAGGGSCEEPPSFFLVGVSGIFVAGVRAPVLPWVWDFEPETNVGGVILDTGTPLTYVAGEAFSGILALYSDYFRRRGVLAWEGEEGFCFAGEDYDPETFPAVTIEFDGGARLTPFPENLVHEPDEGTKCLGIKANNRSDGSIIGSYFQRGLYWEYDLARGTLGFRAGQ</sequence>
<evidence type="ECO:0000313" key="10">
    <source>
        <dbReference type="EMBL" id="CAA7402487.1"/>
    </source>
</evidence>
<evidence type="ECO:0000259" key="9">
    <source>
        <dbReference type="PROSITE" id="PS51767"/>
    </source>
</evidence>
<feature type="active site" evidence="6">
    <location>
        <position position="71"/>
    </location>
</feature>
<feature type="signal peptide" evidence="8">
    <location>
        <begin position="1"/>
        <end position="30"/>
    </location>
</feature>
<dbReference type="Pfam" id="PF14543">
    <property type="entry name" value="TAXi_N"/>
    <property type="match status" value="1"/>
</dbReference>
<dbReference type="InterPro" id="IPR033121">
    <property type="entry name" value="PEPTIDASE_A1"/>
</dbReference>
<evidence type="ECO:0000256" key="6">
    <source>
        <dbReference type="PIRSR" id="PIRSR601461-1"/>
    </source>
</evidence>
<evidence type="ECO:0000256" key="8">
    <source>
        <dbReference type="SAM" id="SignalP"/>
    </source>
</evidence>
<dbReference type="GO" id="GO:0006508">
    <property type="term" value="P:proteolysis"/>
    <property type="evidence" value="ECO:0007669"/>
    <property type="project" value="UniProtKB-KW"/>
</dbReference>
<keyword evidence="11" id="KW-1185">Reference proteome</keyword>
<dbReference type="OrthoDB" id="2747330at2759"/>
<feature type="active site" evidence="6">
    <location>
        <position position="290"/>
    </location>
</feature>
<dbReference type="EMBL" id="LR746272">
    <property type="protein sequence ID" value="CAA7402487.1"/>
    <property type="molecule type" value="Genomic_DNA"/>
</dbReference>
<dbReference type="CDD" id="cd05476">
    <property type="entry name" value="pepsin_A_like_plant"/>
    <property type="match status" value="1"/>
</dbReference>
<evidence type="ECO:0000256" key="1">
    <source>
        <dbReference type="ARBA" id="ARBA00007447"/>
    </source>
</evidence>
<dbReference type="PANTHER" id="PTHR47967:SF69">
    <property type="entry name" value="ASPARTIC PROTEINASE NANA, CHLOROPLAST"/>
    <property type="match status" value="1"/>
</dbReference>
<dbReference type="InterPro" id="IPR034161">
    <property type="entry name" value="Pepsin-like_plant"/>
</dbReference>
<reference evidence="10" key="1">
    <citation type="submission" date="2020-02" db="EMBL/GenBank/DDBJ databases">
        <authorList>
            <person name="Scholz U."/>
            <person name="Mascher M."/>
            <person name="Fiebig A."/>
        </authorList>
    </citation>
    <scope>NUCLEOTIDE SEQUENCE</scope>
</reference>
<evidence type="ECO:0000256" key="4">
    <source>
        <dbReference type="ARBA" id="ARBA00022801"/>
    </source>
</evidence>
<keyword evidence="2 7" id="KW-0645">Protease</keyword>
<dbReference type="Gene3D" id="2.40.70.10">
    <property type="entry name" value="Acid Proteases"/>
    <property type="match status" value="2"/>
</dbReference>
<evidence type="ECO:0000256" key="2">
    <source>
        <dbReference type="ARBA" id="ARBA00022670"/>
    </source>
</evidence>
<evidence type="ECO:0000256" key="3">
    <source>
        <dbReference type="ARBA" id="ARBA00022750"/>
    </source>
</evidence>
<dbReference type="InterPro" id="IPR021109">
    <property type="entry name" value="Peptidase_aspartic_dom_sf"/>
</dbReference>
<keyword evidence="3 7" id="KW-0064">Aspartyl protease</keyword>
<dbReference type="InterPro" id="IPR032799">
    <property type="entry name" value="TAXi_C"/>
</dbReference>
<protein>
    <recommendedName>
        <fullName evidence="9">Peptidase A1 domain-containing protein</fullName>
    </recommendedName>
</protein>
<dbReference type="InterPro" id="IPR001969">
    <property type="entry name" value="Aspartic_peptidase_AS"/>
</dbReference>
<proteinExistence type="inferred from homology"/>
<dbReference type="InterPro" id="IPR001461">
    <property type="entry name" value="Aspartic_peptidase_A1"/>
</dbReference>
<gene>
    <name evidence="10" type="ORF">SI8410_09013165</name>
</gene>
<organism evidence="10 11">
    <name type="scientific">Spirodela intermedia</name>
    <name type="common">Intermediate duckweed</name>
    <dbReference type="NCBI Taxonomy" id="51605"/>
    <lineage>
        <taxon>Eukaryota</taxon>
        <taxon>Viridiplantae</taxon>
        <taxon>Streptophyta</taxon>
        <taxon>Embryophyta</taxon>
        <taxon>Tracheophyta</taxon>
        <taxon>Spermatophyta</taxon>
        <taxon>Magnoliopsida</taxon>
        <taxon>Liliopsida</taxon>
        <taxon>Araceae</taxon>
        <taxon>Lemnoideae</taxon>
        <taxon>Spirodela</taxon>
    </lineage>
</organism>
<evidence type="ECO:0000256" key="7">
    <source>
        <dbReference type="RuleBase" id="RU000454"/>
    </source>
</evidence>
<dbReference type="GO" id="GO:0004190">
    <property type="term" value="F:aspartic-type endopeptidase activity"/>
    <property type="evidence" value="ECO:0007669"/>
    <property type="project" value="UniProtKB-KW"/>
</dbReference>
<comment type="similarity">
    <text evidence="1 7">Belongs to the peptidase A1 family.</text>
</comment>
<dbReference type="AlphaFoldDB" id="A0A7I8KXD4"/>
<name>A0A7I8KXD4_SPIIN</name>
<feature type="domain" description="Peptidase A1" evidence="9">
    <location>
        <begin position="53"/>
        <end position="406"/>
    </location>
</feature>